<evidence type="ECO:0000256" key="1">
    <source>
        <dbReference type="SAM" id="SignalP"/>
    </source>
</evidence>
<dbReference type="Proteomes" id="UP000839781">
    <property type="component" value="Unassembled WGS sequence"/>
</dbReference>
<dbReference type="AlphaFoldDB" id="A0A5Y3W9R9"/>
<proteinExistence type="predicted"/>
<organism evidence="3">
    <name type="scientific">Salmonella diarizonae</name>
    <dbReference type="NCBI Taxonomy" id="59204"/>
    <lineage>
        <taxon>Bacteria</taxon>
        <taxon>Pseudomonadati</taxon>
        <taxon>Pseudomonadota</taxon>
        <taxon>Gammaproteobacteria</taxon>
        <taxon>Enterobacterales</taxon>
        <taxon>Enterobacteriaceae</taxon>
        <taxon>Salmonella</taxon>
    </lineage>
</organism>
<feature type="chain" id="PRO_5024997110" evidence="1">
    <location>
        <begin position="24"/>
        <end position="368"/>
    </location>
</feature>
<dbReference type="PANTHER" id="PTHR30535">
    <property type="entry name" value="VITAMIN B12-BINDING PROTEIN"/>
    <property type="match status" value="1"/>
</dbReference>
<evidence type="ECO:0000313" key="3">
    <source>
        <dbReference type="EMBL" id="ECJ4379760.1"/>
    </source>
</evidence>
<dbReference type="InterPro" id="IPR050902">
    <property type="entry name" value="ABC_Transporter_SBP"/>
</dbReference>
<dbReference type="PROSITE" id="PS50983">
    <property type="entry name" value="FE_B12_PBP"/>
    <property type="match status" value="1"/>
</dbReference>
<evidence type="ECO:0000259" key="2">
    <source>
        <dbReference type="PROSITE" id="PS50983"/>
    </source>
</evidence>
<sequence length="368" mass="40907">MKKTLFILLLACLGYLSVPEINASPLTSHAIQVTDQNQREVAIAQPPQRIITFVIPLASTIMAIDGSPERLVGMNRASVSDVTEGLLGEIFPAAKNIAADIAGDGFVPNVEAVAVARPDVVFQWGDRGDAIVAPLRTLGLPVVTVNYGDTRLASNWFRLAGEVLGKPERGRQLAQWFDEEITAVEQLAATVTPDSRPRVVYLYRVRDGLQVAGNGTSMDSDIRRTGGNNMAQSLPGFTTVDVEQLLQWNPQVILLNNFETGLIPADLLNDHRLTAIDAIKNKRVYSYPRGGFRWEPPSQESPLTQHWLLTLFHPHIAQGNFRARVKETYQFLYHYTLSEEQLDRILKLSVNDDSLNYCAQFCRKQGLQ</sequence>
<dbReference type="SUPFAM" id="SSF53807">
    <property type="entry name" value="Helical backbone' metal receptor"/>
    <property type="match status" value="1"/>
</dbReference>
<dbReference type="Pfam" id="PF01497">
    <property type="entry name" value="Peripla_BP_2"/>
    <property type="match status" value="1"/>
</dbReference>
<accession>A0A5Y3W9R9</accession>
<dbReference type="PANTHER" id="PTHR30535:SF34">
    <property type="entry name" value="MOLYBDATE-BINDING PROTEIN MOLA"/>
    <property type="match status" value="1"/>
</dbReference>
<name>A0A5Y3W9R9_SALDZ</name>
<dbReference type="GO" id="GO:0071281">
    <property type="term" value="P:cellular response to iron ion"/>
    <property type="evidence" value="ECO:0007669"/>
    <property type="project" value="TreeGrafter"/>
</dbReference>
<dbReference type="InterPro" id="IPR002491">
    <property type="entry name" value="ABC_transptr_periplasmic_BD"/>
</dbReference>
<dbReference type="Gene3D" id="3.40.50.1980">
    <property type="entry name" value="Nitrogenase molybdenum iron protein domain"/>
    <property type="match status" value="2"/>
</dbReference>
<reference evidence="3" key="1">
    <citation type="submission" date="2018-05" db="EMBL/GenBank/DDBJ databases">
        <authorList>
            <person name="Ashton P.M."/>
            <person name="Dallman T."/>
            <person name="Nair S."/>
            <person name="De Pinna E."/>
            <person name="Peters T."/>
            <person name="Grant K."/>
        </authorList>
    </citation>
    <scope>NUCLEOTIDE SEQUENCE [LARGE SCALE GENOMIC DNA]</scope>
    <source>
        <strain evidence="3">474878</strain>
    </source>
</reference>
<keyword evidence="1" id="KW-0732">Signal</keyword>
<dbReference type="EMBL" id="AAIYJF010000022">
    <property type="protein sequence ID" value="ECJ4379760.1"/>
    <property type="molecule type" value="Genomic_DNA"/>
</dbReference>
<feature type="domain" description="Fe/B12 periplasmic-binding" evidence="2">
    <location>
        <begin position="49"/>
        <end position="316"/>
    </location>
</feature>
<protein>
    <submittedName>
        <fullName evidence="3">ABC transporter substrate-binding protein</fullName>
    </submittedName>
</protein>
<dbReference type="Gene3D" id="1.20.58.2180">
    <property type="match status" value="1"/>
</dbReference>
<feature type="signal peptide" evidence="1">
    <location>
        <begin position="1"/>
        <end position="23"/>
    </location>
</feature>
<comment type="caution">
    <text evidence="3">The sequence shown here is derived from an EMBL/GenBank/DDBJ whole genome shotgun (WGS) entry which is preliminary data.</text>
</comment>
<gene>
    <name evidence="3" type="ORF">DLB95_21655</name>
</gene>